<dbReference type="EMBL" id="WTVR01000083">
    <property type="protein sequence ID" value="NMF91424.1"/>
    <property type="molecule type" value="Genomic_DNA"/>
</dbReference>
<evidence type="ECO:0000313" key="2">
    <source>
        <dbReference type="Proteomes" id="UP000652074"/>
    </source>
</evidence>
<evidence type="ECO:0000313" key="1">
    <source>
        <dbReference type="EMBL" id="NMF91424.1"/>
    </source>
</evidence>
<dbReference type="RefSeq" id="WP_169208739.1">
    <property type="nucleotide sequence ID" value="NZ_CP059560.1"/>
</dbReference>
<keyword evidence="2" id="KW-1185">Reference proteome</keyword>
<protein>
    <recommendedName>
        <fullName evidence="3">GNAT family N-acetyltransferase</fullName>
    </recommendedName>
</protein>
<sequence length="178" mass="19441">MDTQDPREPLAADLILATQLDRVTAEARGHHRLIFLECVPDDAFALWARAKALSEPDDVAYIHLLASGRGVISGVIVGLEVDGDDLDEDLNTVLFGRTLVLVSGIENARQQLGERLFQWLEWAAIRLPLTVANTADATPFVSRLGRHHVAVDQILDGRFSGTAAELAGRVIKSSRKNP</sequence>
<dbReference type="Proteomes" id="UP000652074">
    <property type="component" value="Unassembled WGS sequence"/>
</dbReference>
<gene>
    <name evidence="1" type="ORF">GPA26_23460</name>
</gene>
<evidence type="ECO:0008006" key="3">
    <source>
        <dbReference type="Google" id="ProtNLM"/>
    </source>
</evidence>
<name>A0ABX1MZE4_9RHOO</name>
<accession>A0ABX1MZE4</accession>
<reference evidence="1 2" key="1">
    <citation type="submission" date="2019-12" db="EMBL/GenBank/DDBJ databases">
        <title>Comparative genomics gives insights into the taxonomy of the Azoarcus-Aromatoleum group and reveals separate origins of nif in the plant-associated Azoarcus and non-plant-associated Aromatoleum sub-groups.</title>
        <authorList>
            <person name="Lafos M."/>
            <person name="Maluk M."/>
            <person name="Batista M."/>
            <person name="Junghare M."/>
            <person name="Carmona M."/>
            <person name="Faoro H."/>
            <person name="Cruz L.M."/>
            <person name="Battistoni F."/>
            <person name="De Souza E."/>
            <person name="Pedrosa F."/>
            <person name="Chen W.-M."/>
            <person name="Poole P.S."/>
            <person name="Dixon R.A."/>
            <person name="James E.K."/>
        </authorList>
    </citation>
    <scope>NUCLEOTIDE SEQUENCE [LARGE SCALE GENOMIC DNA]</scope>
    <source>
        <strain evidence="1 2">ToN1</strain>
    </source>
</reference>
<comment type="caution">
    <text evidence="1">The sequence shown here is derived from an EMBL/GenBank/DDBJ whole genome shotgun (WGS) entry which is preliminary data.</text>
</comment>
<organism evidence="1 2">
    <name type="scientific">Aromatoleum petrolei</name>
    <dbReference type="NCBI Taxonomy" id="76116"/>
    <lineage>
        <taxon>Bacteria</taxon>
        <taxon>Pseudomonadati</taxon>
        <taxon>Pseudomonadota</taxon>
        <taxon>Betaproteobacteria</taxon>
        <taxon>Rhodocyclales</taxon>
        <taxon>Rhodocyclaceae</taxon>
        <taxon>Aromatoleum</taxon>
    </lineage>
</organism>
<proteinExistence type="predicted"/>